<feature type="domain" description="ABC transmembrane type-1" evidence="13">
    <location>
        <begin position="18"/>
        <end position="341"/>
    </location>
</feature>
<keyword evidence="15" id="KW-1185">Reference proteome</keyword>
<comment type="function">
    <text evidence="8">ABC transporter involved in fatty acid import. Transmembrane domains (TMD) form a pore in the membrane and the ATP-binding domain (NBD) is responsible for energy generation.</text>
</comment>
<name>A0A344LHU2_9PSEU</name>
<evidence type="ECO:0000256" key="10">
    <source>
        <dbReference type="ARBA" id="ARBA00071747"/>
    </source>
</evidence>
<evidence type="ECO:0000256" key="3">
    <source>
        <dbReference type="ARBA" id="ARBA00022692"/>
    </source>
</evidence>
<feature type="transmembrane region" description="Helical" evidence="11">
    <location>
        <begin position="92"/>
        <end position="115"/>
    </location>
</feature>
<dbReference type="GO" id="GO:0005524">
    <property type="term" value="F:ATP binding"/>
    <property type="evidence" value="ECO:0007669"/>
    <property type="project" value="UniProtKB-KW"/>
</dbReference>
<evidence type="ECO:0000259" key="12">
    <source>
        <dbReference type="PROSITE" id="PS50893"/>
    </source>
</evidence>
<sequence length="619" mass="66753">MTARRLAGLLRPHRVLIAAVVVLGLAWIGLNLLGPKLLGYATDLIFAGLVSSGYPAGSSKEDVIGQLRADGRDTLANVFSTTDLVPGEGVDFAALGVVLLVLLGVYLVAAGFMLWRGRLVAAIVQRVVRGLRKQVDAKLSRLPMSHFDRNSGGDVLSRATNDIDNLQQSFQLTLGQLINSVFTILGVLAVMLVISPALALILLLSVPVAAVIAWVISKRAQPRFAEQWGTTGSLNAHIEQIYTGHSLVKGFGRRELAEREFDEHNEALYRAGSRAQFITGMIEPAARFVTDLNYVLVAVVGALRVASGSLSIGDVQAFIQYSQMFSRPIVDLANFSGQLQSGLASAKRIFELLDAEEQSAEVSQPVRPGPTRGHVVFDRVSFRYLPGKPLIEELSLTAAPGQVVAIVGPTGAGKTTLGNLLMRFYELDGGRILLDGEDIARMDREDLRSRIGLVSQDAWLFHGTIAENIAYGRPDATRAEVVAAAKATCVDRFVHTLPDGYDTVLDDETSTVSAGEKQLITLARAFLIRPSLLVLDEATSSIDTKTEALVQHAMRSLREGRTCFVIAHRLSTVRDADLIVVMENGHLIERGTHAELLAADGTYARLHAASSATPVDLIS</sequence>
<keyword evidence="2" id="KW-0813">Transport</keyword>
<dbReference type="RefSeq" id="WP_236808526.1">
    <property type="nucleotide sequence ID" value="NZ_CP015163.1"/>
</dbReference>
<accession>A0A344LHU2</accession>
<dbReference type="PROSITE" id="PS00211">
    <property type="entry name" value="ABC_TRANSPORTER_1"/>
    <property type="match status" value="1"/>
</dbReference>
<dbReference type="KEGG" id="aab:A4R43_38435"/>
<dbReference type="SUPFAM" id="SSF52540">
    <property type="entry name" value="P-loop containing nucleoside triphosphate hydrolases"/>
    <property type="match status" value="1"/>
</dbReference>
<dbReference type="InterPro" id="IPR011527">
    <property type="entry name" value="ABC1_TM_dom"/>
</dbReference>
<dbReference type="GO" id="GO:0016887">
    <property type="term" value="F:ATP hydrolysis activity"/>
    <property type="evidence" value="ECO:0007669"/>
    <property type="project" value="InterPro"/>
</dbReference>
<feature type="transmembrane region" description="Helical" evidence="11">
    <location>
        <begin position="200"/>
        <end position="217"/>
    </location>
</feature>
<dbReference type="CDD" id="cd03254">
    <property type="entry name" value="ABCC_Glucan_exporter_like"/>
    <property type="match status" value="1"/>
</dbReference>
<dbReference type="CDD" id="cd18547">
    <property type="entry name" value="ABC_6TM_Tm288_like"/>
    <property type="match status" value="1"/>
</dbReference>
<keyword evidence="3 11" id="KW-0812">Transmembrane</keyword>
<dbReference type="Pfam" id="PF00005">
    <property type="entry name" value="ABC_tran"/>
    <property type="match status" value="1"/>
</dbReference>
<evidence type="ECO:0000313" key="15">
    <source>
        <dbReference type="Proteomes" id="UP000250434"/>
    </source>
</evidence>
<dbReference type="PROSITE" id="PS50929">
    <property type="entry name" value="ABC_TM1F"/>
    <property type="match status" value="1"/>
</dbReference>
<dbReference type="FunFam" id="3.40.50.300:FF:000287">
    <property type="entry name" value="Multidrug ABC transporter ATP-binding protein"/>
    <property type="match status" value="1"/>
</dbReference>
<dbReference type="InterPro" id="IPR003439">
    <property type="entry name" value="ABC_transporter-like_ATP-bd"/>
</dbReference>
<dbReference type="InterPro" id="IPR027417">
    <property type="entry name" value="P-loop_NTPase"/>
</dbReference>
<organism evidence="14 15">
    <name type="scientific">Amycolatopsis albispora</name>
    <dbReference type="NCBI Taxonomy" id="1804986"/>
    <lineage>
        <taxon>Bacteria</taxon>
        <taxon>Bacillati</taxon>
        <taxon>Actinomycetota</taxon>
        <taxon>Actinomycetes</taxon>
        <taxon>Pseudonocardiales</taxon>
        <taxon>Pseudonocardiaceae</taxon>
        <taxon>Amycolatopsis</taxon>
    </lineage>
</organism>
<evidence type="ECO:0000256" key="5">
    <source>
        <dbReference type="ARBA" id="ARBA00022840"/>
    </source>
</evidence>
<dbReference type="PANTHER" id="PTHR43394">
    <property type="entry name" value="ATP-DEPENDENT PERMEASE MDL1, MITOCHONDRIAL"/>
    <property type="match status" value="1"/>
</dbReference>
<keyword evidence="6 11" id="KW-1133">Transmembrane helix</keyword>
<keyword evidence="4" id="KW-0547">Nucleotide-binding</keyword>
<keyword evidence="7 11" id="KW-0472">Membrane</keyword>
<evidence type="ECO:0000256" key="1">
    <source>
        <dbReference type="ARBA" id="ARBA00004651"/>
    </source>
</evidence>
<evidence type="ECO:0000256" key="7">
    <source>
        <dbReference type="ARBA" id="ARBA00023136"/>
    </source>
</evidence>
<dbReference type="SMART" id="SM00382">
    <property type="entry name" value="AAA"/>
    <property type="match status" value="1"/>
</dbReference>
<dbReference type="InterPro" id="IPR003593">
    <property type="entry name" value="AAA+_ATPase"/>
</dbReference>
<evidence type="ECO:0000256" key="11">
    <source>
        <dbReference type="SAM" id="Phobius"/>
    </source>
</evidence>
<dbReference type="InterPro" id="IPR039421">
    <property type="entry name" value="Type_1_exporter"/>
</dbReference>
<keyword evidence="5 14" id="KW-0067">ATP-binding</keyword>
<dbReference type="Pfam" id="PF00664">
    <property type="entry name" value="ABC_membrane"/>
    <property type="match status" value="1"/>
</dbReference>
<dbReference type="SUPFAM" id="SSF90123">
    <property type="entry name" value="ABC transporter transmembrane region"/>
    <property type="match status" value="1"/>
</dbReference>
<proteinExistence type="inferred from homology"/>
<protein>
    <recommendedName>
        <fullName evidence="10">Fatty acid ABC transporter ATP-binding/permease protein</fullName>
    </recommendedName>
</protein>
<comment type="subcellular location">
    <subcellularLocation>
        <location evidence="1">Cell membrane</location>
        <topology evidence="1">Multi-pass membrane protein</topology>
    </subcellularLocation>
</comment>
<dbReference type="PANTHER" id="PTHR43394:SF1">
    <property type="entry name" value="ATP-BINDING CASSETTE SUB-FAMILY B MEMBER 10, MITOCHONDRIAL"/>
    <property type="match status" value="1"/>
</dbReference>
<dbReference type="InterPro" id="IPR017871">
    <property type="entry name" value="ABC_transporter-like_CS"/>
</dbReference>
<dbReference type="GO" id="GO:0015421">
    <property type="term" value="F:ABC-type oligopeptide transporter activity"/>
    <property type="evidence" value="ECO:0007669"/>
    <property type="project" value="TreeGrafter"/>
</dbReference>
<feature type="domain" description="ABC transporter" evidence="12">
    <location>
        <begin position="375"/>
        <end position="609"/>
    </location>
</feature>
<evidence type="ECO:0000256" key="9">
    <source>
        <dbReference type="ARBA" id="ARBA00061644"/>
    </source>
</evidence>
<evidence type="ECO:0000256" key="2">
    <source>
        <dbReference type="ARBA" id="ARBA00022448"/>
    </source>
</evidence>
<dbReference type="Gene3D" id="1.20.1560.10">
    <property type="entry name" value="ABC transporter type 1, transmembrane domain"/>
    <property type="match status" value="1"/>
</dbReference>
<dbReference type="Proteomes" id="UP000250434">
    <property type="component" value="Chromosome"/>
</dbReference>
<dbReference type="AlphaFoldDB" id="A0A344LHU2"/>
<dbReference type="GO" id="GO:0005886">
    <property type="term" value="C:plasma membrane"/>
    <property type="evidence" value="ECO:0007669"/>
    <property type="project" value="UniProtKB-SubCell"/>
</dbReference>
<reference evidence="14 15" key="1">
    <citation type="submission" date="2016-04" db="EMBL/GenBank/DDBJ databases">
        <title>Complete genome sequence and analysis of deep-sea sediment isolate, Amycolatopsis sp. WP1.</title>
        <authorList>
            <person name="Wang H."/>
            <person name="Chen S."/>
            <person name="Wu Q."/>
        </authorList>
    </citation>
    <scope>NUCLEOTIDE SEQUENCE [LARGE SCALE GENOMIC DNA]</scope>
    <source>
        <strain evidence="14 15">WP1</strain>
    </source>
</reference>
<evidence type="ECO:0000259" key="13">
    <source>
        <dbReference type="PROSITE" id="PS50929"/>
    </source>
</evidence>
<evidence type="ECO:0000256" key="6">
    <source>
        <dbReference type="ARBA" id="ARBA00022989"/>
    </source>
</evidence>
<gene>
    <name evidence="14" type="ORF">A4R43_38435</name>
</gene>
<dbReference type="PROSITE" id="PS50893">
    <property type="entry name" value="ABC_TRANSPORTER_2"/>
    <property type="match status" value="1"/>
</dbReference>
<evidence type="ECO:0000313" key="14">
    <source>
        <dbReference type="EMBL" id="AXB47616.1"/>
    </source>
</evidence>
<evidence type="ECO:0000256" key="4">
    <source>
        <dbReference type="ARBA" id="ARBA00022741"/>
    </source>
</evidence>
<feature type="transmembrane region" description="Helical" evidence="11">
    <location>
        <begin position="12"/>
        <end position="30"/>
    </location>
</feature>
<evidence type="ECO:0000256" key="8">
    <source>
        <dbReference type="ARBA" id="ARBA00055053"/>
    </source>
</evidence>
<dbReference type="InterPro" id="IPR036640">
    <property type="entry name" value="ABC1_TM_sf"/>
</dbReference>
<dbReference type="EMBL" id="CP015163">
    <property type="protein sequence ID" value="AXB47616.1"/>
    <property type="molecule type" value="Genomic_DNA"/>
</dbReference>
<dbReference type="Gene3D" id="3.40.50.300">
    <property type="entry name" value="P-loop containing nucleotide triphosphate hydrolases"/>
    <property type="match status" value="1"/>
</dbReference>
<comment type="similarity">
    <text evidence="9">Belongs to the ABC transporter superfamily. Lipid exporter (TC 3.A.1.106) family.</text>
</comment>